<accession>A0ABR8V900</accession>
<dbReference type="EMBL" id="JACSPQ010000001">
    <property type="protein sequence ID" value="MBD8001248.1"/>
    <property type="molecule type" value="Genomic_DNA"/>
</dbReference>
<sequence length="178" mass="20561">MKDWTDEITLRAPEPEDLDMMLAFENDAELWAEGTATGPYSRFQLKTYLSEAQNDVFVDRQLRFMIVHHDRGTLGMVDLCTFDPRHNRAEVGIMVCKEMRGQGVGRKALLLLEAHCFDLLGIHQLYAYVRKDNVGCMRLFLSAGYEECGCLHDWVRVRGRYHTVCMLQKLNPLCDTQI</sequence>
<organism evidence="2 3">
    <name type="scientific">Phocaeicola faecium</name>
    <dbReference type="NCBI Taxonomy" id="2762213"/>
    <lineage>
        <taxon>Bacteria</taxon>
        <taxon>Pseudomonadati</taxon>
        <taxon>Bacteroidota</taxon>
        <taxon>Bacteroidia</taxon>
        <taxon>Bacteroidales</taxon>
        <taxon>Bacteroidaceae</taxon>
        <taxon>Phocaeicola</taxon>
    </lineage>
</organism>
<dbReference type="Proteomes" id="UP000616346">
    <property type="component" value="Unassembled WGS sequence"/>
</dbReference>
<proteinExistence type="predicted"/>
<gene>
    <name evidence="2" type="ORF">H9626_03325</name>
</gene>
<reference evidence="2 3" key="1">
    <citation type="submission" date="2020-08" db="EMBL/GenBank/DDBJ databases">
        <title>A Genomic Blueprint of the Chicken Gut Microbiome.</title>
        <authorList>
            <person name="Gilroy R."/>
            <person name="Ravi A."/>
            <person name="Getino M."/>
            <person name="Pursley I."/>
            <person name="Horton D.L."/>
            <person name="Alikhan N.-F."/>
            <person name="Baker D."/>
            <person name="Gharbi K."/>
            <person name="Hall N."/>
            <person name="Watson M."/>
            <person name="Adriaenssens E.M."/>
            <person name="Foster-Nyarko E."/>
            <person name="Jarju S."/>
            <person name="Secka A."/>
            <person name="Antonio M."/>
            <person name="Oren A."/>
            <person name="Chaudhuri R."/>
            <person name="La Ragione R.M."/>
            <person name="Hildebrand F."/>
            <person name="Pallen M.J."/>
        </authorList>
    </citation>
    <scope>NUCLEOTIDE SEQUENCE [LARGE SCALE GENOMIC DNA]</scope>
    <source>
        <strain evidence="2 3">Sa1YUN3</strain>
    </source>
</reference>
<protein>
    <submittedName>
        <fullName evidence="2">GNAT family N-acetyltransferase</fullName>
    </submittedName>
</protein>
<evidence type="ECO:0000259" key="1">
    <source>
        <dbReference type="PROSITE" id="PS51186"/>
    </source>
</evidence>
<name>A0ABR8V900_9BACT</name>
<dbReference type="Pfam" id="PF13302">
    <property type="entry name" value="Acetyltransf_3"/>
    <property type="match status" value="1"/>
</dbReference>
<dbReference type="PANTHER" id="PTHR43415:SF3">
    <property type="entry name" value="GNAT-FAMILY ACETYLTRANSFERASE"/>
    <property type="match status" value="1"/>
</dbReference>
<dbReference type="InterPro" id="IPR016181">
    <property type="entry name" value="Acyl_CoA_acyltransferase"/>
</dbReference>
<dbReference type="CDD" id="cd04301">
    <property type="entry name" value="NAT_SF"/>
    <property type="match status" value="1"/>
</dbReference>
<dbReference type="PROSITE" id="PS51186">
    <property type="entry name" value="GNAT"/>
    <property type="match status" value="1"/>
</dbReference>
<dbReference type="SUPFAM" id="SSF55729">
    <property type="entry name" value="Acyl-CoA N-acyltransferases (Nat)"/>
    <property type="match status" value="1"/>
</dbReference>
<dbReference type="RefSeq" id="WP_191709560.1">
    <property type="nucleotide sequence ID" value="NZ_JACSPQ010000001.1"/>
</dbReference>
<keyword evidence="3" id="KW-1185">Reference proteome</keyword>
<dbReference type="Gene3D" id="3.40.630.30">
    <property type="match status" value="1"/>
</dbReference>
<comment type="caution">
    <text evidence="2">The sequence shown here is derived from an EMBL/GenBank/DDBJ whole genome shotgun (WGS) entry which is preliminary data.</text>
</comment>
<evidence type="ECO:0000313" key="3">
    <source>
        <dbReference type="Proteomes" id="UP000616346"/>
    </source>
</evidence>
<dbReference type="PANTHER" id="PTHR43415">
    <property type="entry name" value="SPERMIDINE N(1)-ACETYLTRANSFERASE"/>
    <property type="match status" value="1"/>
</dbReference>
<dbReference type="InterPro" id="IPR000182">
    <property type="entry name" value="GNAT_dom"/>
</dbReference>
<feature type="domain" description="N-acetyltransferase" evidence="1">
    <location>
        <begin position="8"/>
        <end position="171"/>
    </location>
</feature>
<evidence type="ECO:0000313" key="2">
    <source>
        <dbReference type="EMBL" id="MBD8001248.1"/>
    </source>
</evidence>